<proteinExistence type="predicted"/>
<dbReference type="Proteomes" id="UP001596328">
    <property type="component" value="Unassembled WGS sequence"/>
</dbReference>
<keyword evidence="3" id="KW-1185">Reference proteome</keyword>
<protein>
    <submittedName>
        <fullName evidence="2">DUF4013 domain-containing protein</fullName>
    </submittedName>
</protein>
<dbReference type="InterPro" id="IPR025098">
    <property type="entry name" value="DUF4013"/>
</dbReference>
<name>A0ABD5RZ37_9EURY</name>
<feature type="non-terminal residue" evidence="2">
    <location>
        <position position="125"/>
    </location>
</feature>
<keyword evidence="1" id="KW-1133">Transmembrane helix</keyword>
<sequence length="125" mass="13323">MLTDSLDYLREGDDWVKTLLIGGVLGLLVVLVVPMFVVYGYLMRVLRIRMRGEETVPEFDDWGEMTVDGLKAFVVAFVYGVVPAILGAVFVVFGVLGLVGGGNADSGLLAGLGTLGILLGVLLTF</sequence>
<evidence type="ECO:0000313" key="2">
    <source>
        <dbReference type="EMBL" id="MFC6724278.1"/>
    </source>
</evidence>
<feature type="transmembrane region" description="Helical" evidence="1">
    <location>
        <begin position="20"/>
        <end position="42"/>
    </location>
</feature>
<feature type="transmembrane region" description="Helical" evidence="1">
    <location>
        <begin position="72"/>
        <end position="100"/>
    </location>
</feature>
<comment type="caution">
    <text evidence="2">The sequence shown here is derived from an EMBL/GenBank/DDBJ whole genome shotgun (WGS) entry which is preliminary data.</text>
</comment>
<feature type="transmembrane region" description="Helical" evidence="1">
    <location>
        <begin position="106"/>
        <end position="124"/>
    </location>
</feature>
<accession>A0ABD5RZ37</accession>
<keyword evidence="1" id="KW-0472">Membrane</keyword>
<reference evidence="2 3" key="1">
    <citation type="journal article" date="2019" name="Int. J. Syst. Evol. Microbiol.">
        <title>The Global Catalogue of Microorganisms (GCM) 10K type strain sequencing project: providing services to taxonomists for standard genome sequencing and annotation.</title>
        <authorList>
            <consortium name="The Broad Institute Genomics Platform"/>
            <consortium name="The Broad Institute Genome Sequencing Center for Infectious Disease"/>
            <person name="Wu L."/>
            <person name="Ma J."/>
        </authorList>
    </citation>
    <scope>NUCLEOTIDE SEQUENCE [LARGE SCALE GENOMIC DNA]</scope>
    <source>
        <strain evidence="2 3">NBRC 111368</strain>
    </source>
</reference>
<dbReference type="Pfam" id="PF13197">
    <property type="entry name" value="DUF4013"/>
    <property type="match status" value="1"/>
</dbReference>
<organism evidence="2 3">
    <name type="scientific">Halobium palmae</name>
    <dbReference type="NCBI Taxonomy" id="1776492"/>
    <lineage>
        <taxon>Archaea</taxon>
        <taxon>Methanobacteriati</taxon>
        <taxon>Methanobacteriota</taxon>
        <taxon>Stenosarchaea group</taxon>
        <taxon>Halobacteria</taxon>
        <taxon>Halobacteriales</taxon>
        <taxon>Haloferacaceae</taxon>
        <taxon>Halobium</taxon>
    </lineage>
</organism>
<evidence type="ECO:0000256" key="1">
    <source>
        <dbReference type="SAM" id="Phobius"/>
    </source>
</evidence>
<keyword evidence="1" id="KW-0812">Transmembrane</keyword>
<dbReference type="EMBL" id="JBHSWU010000139">
    <property type="protein sequence ID" value="MFC6724278.1"/>
    <property type="molecule type" value="Genomic_DNA"/>
</dbReference>
<evidence type="ECO:0000313" key="3">
    <source>
        <dbReference type="Proteomes" id="UP001596328"/>
    </source>
</evidence>
<dbReference type="AlphaFoldDB" id="A0ABD5RZ37"/>
<gene>
    <name evidence="2" type="ORF">ACFQE1_07805</name>
</gene>